<reference evidence="8 9" key="1">
    <citation type="submission" date="2019-07" db="EMBL/GenBank/DDBJ databases">
        <title>Whole genome shotgun sequence of Chitinophaga cymbidii NBRC 109752.</title>
        <authorList>
            <person name="Hosoyama A."/>
            <person name="Uohara A."/>
            <person name="Ohji S."/>
            <person name="Ichikawa N."/>
        </authorList>
    </citation>
    <scope>NUCLEOTIDE SEQUENCE [LARGE SCALE GENOMIC DNA]</scope>
    <source>
        <strain evidence="8 9">NBRC 109752</strain>
    </source>
</reference>
<dbReference type="InterPro" id="IPR033985">
    <property type="entry name" value="SusD-like_N"/>
</dbReference>
<accession>A0A512RQ12</accession>
<comment type="similarity">
    <text evidence="2">Belongs to the SusD family.</text>
</comment>
<dbReference type="PROSITE" id="PS51257">
    <property type="entry name" value="PROKAR_LIPOPROTEIN"/>
    <property type="match status" value="1"/>
</dbReference>
<gene>
    <name evidence="8" type="ORF">CCY01nite_40420</name>
</gene>
<keyword evidence="3" id="KW-0732">Signal</keyword>
<proteinExistence type="inferred from homology"/>
<comment type="subcellular location">
    <subcellularLocation>
        <location evidence="1">Cell outer membrane</location>
    </subcellularLocation>
</comment>
<dbReference type="OrthoDB" id="653598at2"/>
<evidence type="ECO:0000313" key="8">
    <source>
        <dbReference type="EMBL" id="GEP97782.1"/>
    </source>
</evidence>
<dbReference type="Pfam" id="PF07980">
    <property type="entry name" value="SusD_RagB"/>
    <property type="match status" value="1"/>
</dbReference>
<evidence type="ECO:0000256" key="3">
    <source>
        <dbReference type="ARBA" id="ARBA00022729"/>
    </source>
</evidence>
<dbReference type="InterPro" id="IPR011990">
    <property type="entry name" value="TPR-like_helical_dom_sf"/>
</dbReference>
<dbReference type="Gene3D" id="1.25.40.390">
    <property type="match status" value="1"/>
</dbReference>
<evidence type="ECO:0000256" key="2">
    <source>
        <dbReference type="ARBA" id="ARBA00006275"/>
    </source>
</evidence>
<sequence>MSYIKKNLPTLIILWLALIISSCSKILDEKPDRSITTISNIKDLLAILRDYDRINNFGASLADIGVDEYALSSSAYANLDVESQNACRWDKDTKIDAWTSPYIVIYYANLVLQGLEQTEDGSSSERDNARGQALFFRAFAFYQLAQIYCKPYSESAQTDLGIPLRITPNVEEKIARSTVSETYARIIKDAEGAIALMPMDNDAINVPDKLVCFGFLARVYLSMRDYTNAEKYASLYLSESPDLIDFNTLDTLANPSFSTDNTESVFLAFYGGSRIPAPSTTVNPFLFNSYNENDLRRKVLFIVNHDGSVNYKGSYEGREGYVGYCGIATNEIYLIRAECLVRRDMIDGGLADLNRLLSHRYIDEKFIPETAASKEDALELVLHERWKELLFRSSKWSDLRRLNLEGANISLQREIDGITYTLPPNDKRWVWLIPDEVIRLSGIQQNER</sequence>
<dbReference type="Proteomes" id="UP000321436">
    <property type="component" value="Unassembled WGS sequence"/>
</dbReference>
<evidence type="ECO:0000256" key="4">
    <source>
        <dbReference type="ARBA" id="ARBA00023136"/>
    </source>
</evidence>
<evidence type="ECO:0000259" key="6">
    <source>
        <dbReference type="Pfam" id="PF07980"/>
    </source>
</evidence>
<evidence type="ECO:0000313" key="9">
    <source>
        <dbReference type="Proteomes" id="UP000321436"/>
    </source>
</evidence>
<feature type="domain" description="SusD-like N-terminal" evidence="7">
    <location>
        <begin position="27"/>
        <end position="221"/>
    </location>
</feature>
<dbReference type="AlphaFoldDB" id="A0A512RQ12"/>
<evidence type="ECO:0000256" key="1">
    <source>
        <dbReference type="ARBA" id="ARBA00004442"/>
    </source>
</evidence>
<keyword evidence="5" id="KW-0998">Cell outer membrane</keyword>
<dbReference type="RefSeq" id="WP_146865703.1">
    <property type="nucleotide sequence ID" value="NZ_BKAU01000005.1"/>
</dbReference>
<keyword evidence="9" id="KW-1185">Reference proteome</keyword>
<evidence type="ECO:0000259" key="7">
    <source>
        <dbReference type="Pfam" id="PF14322"/>
    </source>
</evidence>
<dbReference type="GO" id="GO:0009279">
    <property type="term" value="C:cell outer membrane"/>
    <property type="evidence" value="ECO:0007669"/>
    <property type="project" value="UniProtKB-SubCell"/>
</dbReference>
<dbReference type="InterPro" id="IPR012944">
    <property type="entry name" value="SusD_RagB_dom"/>
</dbReference>
<dbReference type="Pfam" id="PF14322">
    <property type="entry name" value="SusD-like_3"/>
    <property type="match status" value="1"/>
</dbReference>
<organism evidence="8 9">
    <name type="scientific">Chitinophaga cymbidii</name>
    <dbReference type="NCBI Taxonomy" id="1096750"/>
    <lineage>
        <taxon>Bacteria</taxon>
        <taxon>Pseudomonadati</taxon>
        <taxon>Bacteroidota</taxon>
        <taxon>Chitinophagia</taxon>
        <taxon>Chitinophagales</taxon>
        <taxon>Chitinophagaceae</taxon>
        <taxon>Chitinophaga</taxon>
    </lineage>
</organism>
<dbReference type="SUPFAM" id="SSF48452">
    <property type="entry name" value="TPR-like"/>
    <property type="match status" value="1"/>
</dbReference>
<evidence type="ECO:0000256" key="5">
    <source>
        <dbReference type="ARBA" id="ARBA00023237"/>
    </source>
</evidence>
<feature type="domain" description="RagB/SusD" evidence="6">
    <location>
        <begin position="331"/>
        <end position="431"/>
    </location>
</feature>
<name>A0A512RQ12_9BACT</name>
<comment type="caution">
    <text evidence="8">The sequence shown here is derived from an EMBL/GenBank/DDBJ whole genome shotgun (WGS) entry which is preliminary data.</text>
</comment>
<dbReference type="EMBL" id="BKAU01000005">
    <property type="protein sequence ID" value="GEP97782.1"/>
    <property type="molecule type" value="Genomic_DNA"/>
</dbReference>
<protein>
    <submittedName>
        <fullName evidence="8">Membrane protein</fullName>
    </submittedName>
</protein>
<keyword evidence="4" id="KW-0472">Membrane</keyword>